<keyword evidence="5 11" id="KW-0862">Zinc</keyword>
<dbReference type="Proteomes" id="UP000580250">
    <property type="component" value="Unassembled WGS sequence"/>
</dbReference>
<dbReference type="PROSITE" id="PS51843">
    <property type="entry name" value="NR_LBD"/>
    <property type="match status" value="1"/>
</dbReference>
<comment type="caution">
    <text evidence="14">The sequence shown here is derived from an EMBL/GenBank/DDBJ whole genome shotgun (WGS) entry which is preliminary data.</text>
</comment>
<evidence type="ECO:0000256" key="6">
    <source>
        <dbReference type="ARBA" id="ARBA00023015"/>
    </source>
</evidence>
<dbReference type="Gene3D" id="3.30.50.10">
    <property type="entry name" value="Erythroid Transcription Factor GATA-1, subunit A"/>
    <property type="match status" value="1"/>
</dbReference>
<dbReference type="GO" id="GO:0000978">
    <property type="term" value="F:RNA polymerase II cis-regulatory region sequence-specific DNA binding"/>
    <property type="evidence" value="ECO:0007669"/>
    <property type="project" value="InterPro"/>
</dbReference>
<dbReference type="SUPFAM" id="SSF48508">
    <property type="entry name" value="Nuclear receptor ligand-binding domain"/>
    <property type="match status" value="1"/>
</dbReference>
<keyword evidence="9 11" id="KW-0675">Receptor</keyword>
<dbReference type="SMART" id="SM00430">
    <property type="entry name" value="HOLI"/>
    <property type="match status" value="1"/>
</dbReference>
<dbReference type="GO" id="GO:0003700">
    <property type="term" value="F:DNA-binding transcription factor activity"/>
    <property type="evidence" value="ECO:0007669"/>
    <property type="project" value="InterPro"/>
</dbReference>
<dbReference type="InterPro" id="IPR000536">
    <property type="entry name" value="Nucl_hrmn_rcpt_lig-bd"/>
</dbReference>
<evidence type="ECO:0000256" key="3">
    <source>
        <dbReference type="ARBA" id="ARBA00022723"/>
    </source>
</evidence>
<evidence type="ECO:0000259" key="13">
    <source>
        <dbReference type="PROSITE" id="PS51843"/>
    </source>
</evidence>
<evidence type="ECO:0000256" key="5">
    <source>
        <dbReference type="ARBA" id="ARBA00022833"/>
    </source>
</evidence>
<protein>
    <recommendedName>
        <fullName evidence="16">Nuclear receptor</fullName>
    </recommendedName>
</protein>
<dbReference type="InterPro" id="IPR050274">
    <property type="entry name" value="Nuclear_hormone_rcpt_NR2"/>
</dbReference>
<dbReference type="GO" id="GO:0008270">
    <property type="term" value="F:zinc ion binding"/>
    <property type="evidence" value="ECO:0007669"/>
    <property type="project" value="UniProtKB-KW"/>
</dbReference>
<gene>
    <name evidence="14" type="ORF">MENT_LOCUS32678</name>
</gene>
<dbReference type="AlphaFoldDB" id="A0A6V7W0B5"/>
<organism evidence="14 15">
    <name type="scientific">Meloidogyne enterolobii</name>
    <name type="common">Root-knot nematode worm</name>
    <name type="synonym">Meloidogyne mayaguensis</name>
    <dbReference type="NCBI Taxonomy" id="390850"/>
    <lineage>
        <taxon>Eukaryota</taxon>
        <taxon>Metazoa</taxon>
        <taxon>Ecdysozoa</taxon>
        <taxon>Nematoda</taxon>
        <taxon>Chromadorea</taxon>
        <taxon>Rhabditida</taxon>
        <taxon>Tylenchina</taxon>
        <taxon>Tylenchomorpha</taxon>
        <taxon>Tylenchoidea</taxon>
        <taxon>Meloidogynidae</taxon>
        <taxon>Meloidogyninae</taxon>
        <taxon>Meloidogyne</taxon>
    </lineage>
</organism>
<feature type="domain" description="NR LBD" evidence="13">
    <location>
        <begin position="222"/>
        <end position="437"/>
    </location>
</feature>
<evidence type="ECO:0000256" key="9">
    <source>
        <dbReference type="ARBA" id="ARBA00023170"/>
    </source>
</evidence>
<evidence type="ECO:0008006" key="16">
    <source>
        <dbReference type="Google" id="ProtNLM"/>
    </source>
</evidence>
<comment type="subcellular location">
    <subcellularLocation>
        <location evidence="1 11">Nucleus</location>
    </subcellularLocation>
</comment>
<evidence type="ECO:0000256" key="1">
    <source>
        <dbReference type="ARBA" id="ARBA00004123"/>
    </source>
</evidence>
<evidence type="ECO:0000256" key="7">
    <source>
        <dbReference type="ARBA" id="ARBA00023125"/>
    </source>
</evidence>
<dbReference type="InterPro" id="IPR013088">
    <property type="entry name" value="Znf_NHR/GATA"/>
</dbReference>
<proteinExistence type="inferred from homology"/>
<keyword evidence="10 11" id="KW-0539">Nucleus</keyword>
<dbReference type="SUPFAM" id="SSF57716">
    <property type="entry name" value="Glucocorticoid receptor-like (DNA-binding domain)"/>
    <property type="match status" value="1"/>
</dbReference>
<keyword evidence="7 11" id="KW-0238">DNA-binding</keyword>
<dbReference type="GO" id="GO:0005634">
    <property type="term" value="C:nucleus"/>
    <property type="evidence" value="ECO:0007669"/>
    <property type="project" value="UniProtKB-SubCell"/>
</dbReference>
<evidence type="ECO:0000256" key="8">
    <source>
        <dbReference type="ARBA" id="ARBA00023163"/>
    </source>
</evidence>
<dbReference type="Gene3D" id="1.10.565.10">
    <property type="entry name" value="Retinoid X Receptor"/>
    <property type="match status" value="1"/>
</dbReference>
<dbReference type="PROSITE" id="PS51030">
    <property type="entry name" value="NUCLEAR_REC_DBD_2"/>
    <property type="match status" value="1"/>
</dbReference>
<evidence type="ECO:0000256" key="11">
    <source>
        <dbReference type="RuleBase" id="RU004334"/>
    </source>
</evidence>
<keyword evidence="3 11" id="KW-0479">Metal-binding</keyword>
<dbReference type="PROSITE" id="PS00031">
    <property type="entry name" value="NUCLEAR_REC_DBD_1"/>
    <property type="match status" value="1"/>
</dbReference>
<dbReference type="PANTHER" id="PTHR24083">
    <property type="entry name" value="NUCLEAR HORMONE RECEPTOR"/>
    <property type="match status" value="1"/>
</dbReference>
<name>A0A6V7W0B5_MELEN</name>
<evidence type="ECO:0000259" key="12">
    <source>
        <dbReference type="PROSITE" id="PS51030"/>
    </source>
</evidence>
<dbReference type="FunFam" id="3.30.50.10:FF:000030">
    <property type="entry name" value="Nuclear Hormone Receptor family"/>
    <property type="match status" value="1"/>
</dbReference>
<evidence type="ECO:0000313" key="14">
    <source>
        <dbReference type="EMBL" id="CAD2180590.1"/>
    </source>
</evidence>
<dbReference type="InterPro" id="IPR001628">
    <property type="entry name" value="Znf_hrmn_rcpt"/>
</dbReference>
<keyword evidence="8 11" id="KW-0804">Transcription</keyword>
<dbReference type="OrthoDB" id="5771769at2759"/>
<keyword evidence="4 11" id="KW-0863">Zinc-finger</keyword>
<dbReference type="PRINTS" id="PR00047">
    <property type="entry name" value="STROIDFINGER"/>
</dbReference>
<sequence length="462" mass="52930">MFQNPLFNTNSTPKTIQTSTQLSCLPTIPNSYLFDNLRLNNEQLNNFKFNYSQQNSEQQQDFCVVCNDKAIGKHYGAVSCNGCKGFFRRTVWQNLQYSCRFSNNCKVDKTRRNACRACRFKKCLIEGMRIEAIQNERDRIGSTHRGAKNSHSDNGAKLNDLRSRSYTCNELTNNNLNIKTTSDMCSFLPQYNPPSASFNLFNTNTIITKPSLQYNNFSSLIEEKIIVKNLLDELIQIDLNVQLQNNEDSKLQALEYIVLWVYSFSPIAQLPFNEKSILIQRCFNLFILILCLQRSIKSSPLIILPNNSFFLPSNLEEENIESATQIQLQIEVEILQPLLRINIKQSEFAFIKALLLLQPDIVGISDNSKNIISQAREELINAIISYDNCNNTRLFQLLLFMPSLFVVCEKITSIPTLSEIFGLNLFSKFIGEFSLMNDQTTGIKLNNGFVENNELNKNIVID</sequence>
<dbReference type="EMBL" id="CAJEWN010000375">
    <property type="protein sequence ID" value="CAD2180590.1"/>
    <property type="molecule type" value="Genomic_DNA"/>
</dbReference>
<dbReference type="SMART" id="SM00399">
    <property type="entry name" value="ZnF_C4"/>
    <property type="match status" value="1"/>
</dbReference>
<dbReference type="Pfam" id="PF00104">
    <property type="entry name" value="Hormone_recep"/>
    <property type="match status" value="1"/>
</dbReference>
<evidence type="ECO:0000256" key="2">
    <source>
        <dbReference type="ARBA" id="ARBA00005993"/>
    </source>
</evidence>
<feature type="domain" description="Nuclear receptor" evidence="12">
    <location>
        <begin position="60"/>
        <end position="135"/>
    </location>
</feature>
<reference evidence="14 15" key="1">
    <citation type="submission" date="2020-08" db="EMBL/GenBank/DDBJ databases">
        <authorList>
            <person name="Koutsovoulos G."/>
            <person name="Danchin GJ E."/>
        </authorList>
    </citation>
    <scope>NUCLEOTIDE SEQUENCE [LARGE SCALE GENOMIC DNA]</scope>
</reference>
<accession>A0A6V7W0B5</accession>
<dbReference type="Pfam" id="PF00105">
    <property type="entry name" value="zf-C4"/>
    <property type="match status" value="1"/>
</dbReference>
<evidence type="ECO:0000256" key="4">
    <source>
        <dbReference type="ARBA" id="ARBA00022771"/>
    </source>
</evidence>
<dbReference type="InterPro" id="IPR035500">
    <property type="entry name" value="NHR-like_dom_sf"/>
</dbReference>
<evidence type="ECO:0000256" key="10">
    <source>
        <dbReference type="ARBA" id="ARBA00023242"/>
    </source>
</evidence>
<comment type="similarity">
    <text evidence="2 11">Belongs to the nuclear hormone receptor family.</text>
</comment>
<dbReference type="CDD" id="cd06960">
    <property type="entry name" value="NR_DBD_HNF4A"/>
    <property type="match status" value="1"/>
</dbReference>
<evidence type="ECO:0000313" key="15">
    <source>
        <dbReference type="Proteomes" id="UP000580250"/>
    </source>
</evidence>
<dbReference type="InterPro" id="IPR049636">
    <property type="entry name" value="HNF4-like_DBD"/>
</dbReference>
<keyword evidence="6 11" id="KW-0805">Transcription regulation</keyword>